<keyword evidence="2 6" id="KW-0489">Methyltransferase</keyword>
<evidence type="ECO:0000256" key="6">
    <source>
        <dbReference type="PROSITE-ProRule" id="PRU01026"/>
    </source>
</evidence>
<dbReference type="OrthoDB" id="74991at2759"/>
<sequence>MLQRAKCMSSSICLNLKHLRLIGIPSTRHYFRKRGDDDDDDCNKKRRRNAKDEHVGHLCLHKSRGQHILTNSRVLDSIVRKAGIRPSDTILEIGPGTGNLTLKLLEVAHRVVAVEIDKRMVDVLCNRVAQCGFQDRLTVICKDALKIEFPPFDLVVANIPYGISSPLIAKFVFGSHSFRSATLLLQKEFARRLLAKPGHSAFNRLAVNVSLVANVEFIMDVSKKDFIPSPKVDSSVVKILPKDTVPEVDMDEWWAFTRTCFSKKNKTLGATFKQKKKVIELLKRSQLIDTIAIAQSGDAVVTKYDFDGNGSCNEEEEEEEEVETDEVGCSSSCYLETEMGLFRDKIVGVLKAGGFEGKRPSKLSNEELLDLLSLFNQAGIHFNDRPIQGGVETPSET</sequence>
<dbReference type="Proteomes" id="UP001141806">
    <property type="component" value="Unassembled WGS sequence"/>
</dbReference>
<evidence type="ECO:0000313" key="9">
    <source>
        <dbReference type="EMBL" id="KAJ4965255.1"/>
    </source>
</evidence>
<feature type="binding site" evidence="6">
    <location>
        <position position="67"/>
    </location>
    <ligand>
        <name>S-adenosyl-L-methionine</name>
        <dbReference type="ChEBI" id="CHEBI:59789"/>
    </ligand>
</feature>
<evidence type="ECO:0000256" key="3">
    <source>
        <dbReference type="ARBA" id="ARBA00022679"/>
    </source>
</evidence>
<dbReference type="Pfam" id="PF00398">
    <property type="entry name" value="RrnaAD"/>
    <property type="match status" value="1"/>
</dbReference>
<gene>
    <name evidence="9" type="ORF">NE237_017104</name>
</gene>
<dbReference type="EMBL" id="JAMYWD010000007">
    <property type="protein sequence ID" value="KAJ4965255.1"/>
    <property type="molecule type" value="Genomic_DNA"/>
</dbReference>
<feature type="binding site" evidence="6">
    <location>
        <position position="69"/>
    </location>
    <ligand>
        <name>S-adenosyl-L-methionine</name>
        <dbReference type="ChEBI" id="CHEBI:59789"/>
    </ligand>
</feature>
<dbReference type="PROSITE" id="PS51689">
    <property type="entry name" value="SAM_RNA_A_N6_MT"/>
    <property type="match status" value="1"/>
</dbReference>
<protein>
    <recommendedName>
        <fullName evidence="7">rRNA adenine N(6)-methyltransferase</fullName>
        <ecNumber evidence="7">2.1.1.-</ecNumber>
    </recommendedName>
</protein>
<dbReference type="AlphaFoldDB" id="A0A9Q0K7E1"/>
<feature type="binding site" evidence="6">
    <location>
        <position position="94"/>
    </location>
    <ligand>
        <name>S-adenosyl-L-methionine</name>
        <dbReference type="ChEBI" id="CHEBI:59789"/>
    </ligand>
</feature>
<dbReference type="Gene3D" id="1.10.8.480">
    <property type="match status" value="1"/>
</dbReference>
<dbReference type="GO" id="GO:0000179">
    <property type="term" value="F:rRNA (adenine-N6,N6-)-dimethyltransferase activity"/>
    <property type="evidence" value="ECO:0007669"/>
    <property type="project" value="UniProtKB-UniRule"/>
</dbReference>
<keyword evidence="5 6" id="KW-0694">RNA-binding</keyword>
<keyword evidence="4 6" id="KW-0949">S-adenosyl-L-methionine</keyword>
<name>A0A9Q0K7E1_9MAGN</name>
<dbReference type="PANTHER" id="PTHR11727">
    <property type="entry name" value="DIMETHYLADENOSINE TRANSFERASE"/>
    <property type="match status" value="1"/>
</dbReference>
<dbReference type="NCBIfam" id="TIGR00755">
    <property type="entry name" value="ksgA"/>
    <property type="match status" value="1"/>
</dbReference>
<evidence type="ECO:0000259" key="8">
    <source>
        <dbReference type="SMART" id="SM00650"/>
    </source>
</evidence>
<dbReference type="InterPro" id="IPR029063">
    <property type="entry name" value="SAM-dependent_MTases_sf"/>
</dbReference>
<feature type="binding site" evidence="6">
    <location>
        <position position="158"/>
    </location>
    <ligand>
        <name>S-adenosyl-L-methionine</name>
        <dbReference type="ChEBI" id="CHEBI:59789"/>
    </ligand>
</feature>
<dbReference type="PANTHER" id="PTHR11727:SF12">
    <property type="entry name" value="RIBOSOMAL RNA SMALL SUBUNIT METHYLTRANSFERASE, MITOCHONDRIAL"/>
    <property type="match status" value="1"/>
</dbReference>
<evidence type="ECO:0000256" key="7">
    <source>
        <dbReference type="RuleBase" id="RU362106"/>
    </source>
</evidence>
<keyword evidence="1 7" id="KW-0698">rRNA processing</keyword>
<dbReference type="GO" id="GO:0003723">
    <property type="term" value="F:RNA binding"/>
    <property type="evidence" value="ECO:0007669"/>
    <property type="project" value="UniProtKB-UniRule"/>
</dbReference>
<accession>A0A9Q0K7E1</accession>
<dbReference type="Gene3D" id="3.40.50.150">
    <property type="entry name" value="Vaccinia Virus protein VP39"/>
    <property type="match status" value="1"/>
</dbReference>
<dbReference type="InterPro" id="IPR020598">
    <property type="entry name" value="rRNA_Ade_methylase_Trfase_N"/>
</dbReference>
<dbReference type="SUPFAM" id="SSF53335">
    <property type="entry name" value="S-adenosyl-L-methionine-dependent methyltransferases"/>
    <property type="match status" value="1"/>
</dbReference>
<comment type="similarity">
    <text evidence="6 7">Belongs to the class I-like SAM-binding methyltransferase superfamily. rRNA adenine N(6)-methyltransferase family.</text>
</comment>
<comment type="caution">
    <text evidence="9">The sequence shown here is derived from an EMBL/GenBank/DDBJ whole genome shotgun (WGS) entry which is preliminary data.</text>
</comment>
<organism evidence="9 10">
    <name type="scientific">Protea cynaroides</name>
    <dbReference type="NCBI Taxonomy" id="273540"/>
    <lineage>
        <taxon>Eukaryota</taxon>
        <taxon>Viridiplantae</taxon>
        <taxon>Streptophyta</taxon>
        <taxon>Embryophyta</taxon>
        <taxon>Tracheophyta</taxon>
        <taxon>Spermatophyta</taxon>
        <taxon>Magnoliopsida</taxon>
        <taxon>Proteales</taxon>
        <taxon>Proteaceae</taxon>
        <taxon>Protea</taxon>
    </lineage>
</organism>
<dbReference type="PROSITE" id="PS01131">
    <property type="entry name" value="RRNA_A_DIMETH"/>
    <property type="match status" value="1"/>
</dbReference>
<dbReference type="FunFam" id="3.40.50.150:FF:000081">
    <property type="entry name" value="rRNA adenine N(6)-methyltransferase"/>
    <property type="match status" value="1"/>
</dbReference>
<feature type="domain" description="Ribosomal RNA adenine methylase transferase N-terminal" evidence="8">
    <location>
        <begin position="74"/>
        <end position="243"/>
    </location>
</feature>
<evidence type="ECO:0000313" key="10">
    <source>
        <dbReference type="Proteomes" id="UP001141806"/>
    </source>
</evidence>
<reference evidence="9" key="1">
    <citation type="journal article" date="2023" name="Plant J.">
        <title>The genome of the king protea, Protea cynaroides.</title>
        <authorList>
            <person name="Chang J."/>
            <person name="Duong T.A."/>
            <person name="Schoeman C."/>
            <person name="Ma X."/>
            <person name="Roodt D."/>
            <person name="Barker N."/>
            <person name="Li Z."/>
            <person name="Van de Peer Y."/>
            <person name="Mizrachi E."/>
        </authorList>
    </citation>
    <scope>NUCLEOTIDE SEQUENCE</scope>
    <source>
        <tissue evidence="9">Young leaves</tissue>
    </source>
</reference>
<dbReference type="InterPro" id="IPR020596">
    <property type="entry name" value="rRNA_Ade_Mease_Trfase_CS"/>
</dbReference>
<dbReference type="CDD" id="cd02440">
    <property type="entry name" value="AdoMet_MTases"/>
    <property type="match status" value="1"/>
</dbReference>
<keyword evidence="3 6" id="KW-0808">Transferase</keyword>
<evidence type="ECO:0000256" key="1">
    <source>
        <dbReference type="ARBA" id="ARBA00022552"/>
    </source>
</evidence>
<feature type="binding site" evidence="6">
    <location>
        <position position="143"/>
    </location>
    <ligand>
        <name>S-adenosyl-L-methionine</name>
        <dbReference type="ChEBI" id="CHEBI:59789"/>
    </ligand>
</feature>
<feature type="binding site" evidence="6">
    <location>
        <position position="115"/>
    </location>
    <ligand>
        <name>S-adenosyl-L-methionine</name>
        <dbReference type="ChEBI" id="CHEBI:59789"/>
    </ligand>
</feature>
<evidence type="ECO:0000256" key="4">
    <source>
        <dbReference type="ARBA" id="ARBA00022691"/>
    </source>
</evidence>
<dbReference type="EC" id="2.1.1.-" evidence="7"/>
<keyword evidence="10" id="KW-1185">Reference proteome</keyword>
<dbReference type="SMART" id="SM00650">
    <property type="entry name" value="rADc"/>
    <property type="match status" value="1"/>
</dbReference>
<dbReference type="GO" id="GO:0005739">
    <property type="term" value="C:mitochondrion"/>
    <property type="evidence" value="ECO:0007669"/>
    <property type="project" value="TreeGrafter"/>
</dbReference>
<evidence type="ECO:0000256" key="2">
    <source>
        <dbReference type="ARBA" id="ARBA00022603"/>
    </source>
</evidence>
<evidence type="ECO:0000256" key="5">
    <source>
        <dbReference type="ARBA" id="ARBA00022884"/>
    </source>
</evidence>
<dbReference type="InterPro" id="IPR001737">
    <property type="entry name" value="KsgA/Erm"/>
</dbReference>
<proteinExistence type="inferred from homology"/>
<dbReference type="InterPro" id="IPR011530">
    <property type="entry name" value="rRNA_adenine_dimethylase"/>
</dbReference>